<evidence type="ECO:0000256" key="2">
    <source>
        <dbReference type="ARBA" id="ARBA00023163"/>
    </source>
</evidence>
<dbReference type="RefSeq" id="WP_345229112.1">
    <property type="nucleotide sequence ID" value="NZ_BAAAXE010000015.1"/>
</dbReference>
<dbReference type="InterPro" id="IPR036388">
    <property type="entry name" value="WH-like_DNA-bd_sf"/>
</dbReference>
<sequence length="288" mass="31333">MTDPRTPGASRDPELERLRGELRHLRARAQTHPLVSQAQGILQERYSLPDGESAFALLQRVSQQHNVRLRQLVEAVVRTPRPDPRSPLWFPRRARLPAPPLTFPAARENNRREEPHQAAVLRSVLSRALAVLDTSMGNVQLPDRVRGGLRLEQHTGLSDDFVDFFAHVGDDGTACSLAARNVAQVTVHDVEADPVFDEASRRAVLAAGARAVHSLPLTTPAGGCVGMVSAHLGHTIKGVSAGQSGTLAALGAQAGQWLAWYNRTVLLDALECLHSLGARHRGTAVHRR</sequence>
<gene>
    <name evidence="4" type="ORF">ACFFTU_20865</name>
</gene>
<keyword evidence="5" id="KW-1185">Reference proteome</keyword>
<dbReference type="PROSITE" id="PS50921">
    <property type="entry name" value="ANTAR"/>
    <property type="match status" value="1"/>
</dbReference>
<reference evidence="4 5" key="1">
    <citation type="submission" date="2024-09" db="EMBL/GenBank/DDBJ databases">
        <authorList>
            <person name="Sun Q."/>
            <person name="Mori K."/>
        </authorList>
    </citation>
    <scope>NUCLEOTIDE SEQUENCE [LARGE SCALE GENOMIC DNA]</scope>
    <source>
        <strain evidence="4 5">JCM 4362</strain>
    </source>
</reference>
<protein>
    <submittedName>
        <fullName evidence="4">ANTAR domain-containing protein</fullName>
    </submittedName>
</protein>
<evidence type="ECO:0000259" key="3">
    <source>
        <dbReference type="PROSITE" id="PS50921"/>
    </source>
</evidence>
<evidence type="ECO:0000256" key="1">
    <source>
        <dbReference type="ARBA" id="ARBA00023015"/>
    </source>
</evidence>
<dbReference type="EMBL" id="JBHMCR010000009">
    <property type="protein sequence ID" value="MFB9522403.1"/>
    <property type="molecule type" value="Genomic_DNA"/>
</dbReference>
<comment type="caution">
    <text evidence="4">The sequence shown here is derived from an EMBL/GenBank/DDBJ whole genome shotgun (WGS) entry which is preliminary data.</text>
</comment>
<feature type="domain" description="ANTAR" evidence="3">
    <location>
        <begin position="15"/>
        <end position="77"/>
    </location>
</feature>
<dbReference type="Pfam" id="PF03861">
    <property type="entry name" value="ANTAR"/>
    <property type="match status" value="1"/>
</dbReference>
<dbReference type="Proteomes" id="UP001589718">
    <property type="component" value="Unassembled WGS sequence"/>
</dbReference>
<keyword evidence="1" id="KW-0805">Transcription regulation</keyword>
<dbReference type="Gene3D" id="1.10.10.10">
    <property type="entry name" value="Winged helix-like DNA-binding domain superfamily/Winged helix DNA-binding domain"/>
    <property type="match status" value="1"/>
</dbReference>
<evidence type="ECO:0000313" key="5">
    <source>
        <dbReference type="Proteomes" id="UP001589718"/>
    </source>
</evidence>
<dbReference type="InterPro" id="IPR029016">
    <property type="entry name" value="GAF-like_dom_sf"/>
</dbReference>
<dbReference type="SUPFAM" id="SSF55781">
    <property type="entry name" value="GAF domain-like"/>
    <property type="match status" value="1"/>
</dbReference>
<dbReference type="InterPro" id="IPR005561">
    <property type="entry name" value="ANTAR"/>
</dbReference>
<evidence type="ECO:0000313" key="4">
    <source>
        <dbReference type="EMBL" id="MFB9522403.1"/>
    </source>
</evidence>
<organism evidence="4 5">
    <name type="scientific">Streptomyces cremeus</name>
    <dbReference type="NCBI Taxonomy" id="66881"/>
    <lineage>
        <taxon>Bacteria</taxon>
        <taxon>Bacillati</taxon>
        <taxon>Actinomycetota</taxon>
        <taxon>Actinomycetes</taxon>
        <taxon>Kitasatosporales</taxon>
        <taxon>Streptomycetaceae</taxon>
        <taxon>Streptomyces</taxon>
    </lineage>
</organism>
<accession>A0ABV5PH99</accession>
<proteinExistence type="predicted"/>
<dbReference type="SMART" id="SM01012">
    <property type="entry name" value="ANTAR"/>
    <property type="match status" value="1"/>
</dbReference>
<dbReference type="Gene3D" id="3.30.450.40">
    <property type="match status" value="1"/>
</dbReference>
<keyword evidence="2" id="KW-0804">Transcription</keyword>
<name>A0ABV5PH99_STRCM</name>